<dbReference type="InterPro" id="IPR002942">
    <property type="entry name" value="S4_RNA-bd"/>
</dbReference>
<comment type="similarity">
    <text evidence="2 6">Belongs to the pseudouridine synthase RluA family.</text>
</comment>
<dbReference type="NCBIfam" id="TIGR00005">
    <property type="entry name" value="rluA_subfam"/>
    <property type="match status" value="1"/>
</dbReference>
<dbReference type="GO" id="GO:0120159">
    <property type="term" value="F:rRNA pseudouridine synthase activity"/>
    <property type="evidence" value="ECO:0007669"/>
    <property type="project" value="UniProtKB-ARBA"/>
</dbReference>
<dbReference type="CDD" id="cd02869">
    <property type="entry name" value="PseudoU_synth_RluA_like"/>
    <property type="match status" value="1"/>
</dbReference>
<dbReference type="PANTHER" id="PTHR21600:SF44">
    <property type="entry name" value="RIBOSOMAL LARGE SUBUNIT PSEUDOURIDINE SYNTHASE D"/>
    <property type="match status" value="1"/>
</dbReference>
<evidence type="ECO:0000313" key="9">
    <source>
        <dbReference type="Proteomes" id="UP000001491"/>
    </source>
</evidence>
<dbReference type="PANTHER" id="PTHR21600">
    <property type="entry name" value="MITOCHONDRIAL RNA PSEUDOURIDINE SYNTHASE"/>
    <property type="match status" value="1"/>
</dbReference>
<dbReference type="Proteomes" id="UP000001491">
    <property type="component" value="Chromosome"/>
</dbReference>
<dbReference type="InterPro" id="IPR050188">
    <property type="entry name" value="RluA_PseudoU_synthase"/>
</dbReference>
<evidence type="ECO:0000259" key="7">
    <source>
        <dbReference type="SMART" id="SM00363"/>
    </source>
</evidence>
<evidence type="ECO:0000256" key="2">
    <source>
        <dbReference type="ARBA" id="ARBA00010876"/>
    </source>
</evidence>
<keyword evidence="3 6" id="KW-0413">Isomerase</keyword>
<dbReference type="CDD" id="cd00165">
    <property type="entry name" value="S4"/>
    <property type="match status" value="1"/>
</dbReference>
<dbReference type="SUPFAM" id="SSF55120">
    <property type="entry name" value="Pseudouridine synthase"/>
    <property type="match status" value="1"/>
</dbReference>
<comment type="catalytic activity">
    <reaction evidence="1 6">
        <text>a uridine in RNA = a pseudouridine in RNA</text>
        <dbReference type="Rhea" id="RHEA:48348"/>
        <dbReference type="Rhea" id="RHEA-COMP:12068"/>
        <dbReference type="Rhea" id="RHEA-COMP:12069"/>
        <dbReference type="ChEBI" id="CHEBI:65314"/>
        <dbReference type="ChEBI" id="CHEBI:65315"/>
    </reaction>
</comment>
<dbReference type="GO" id="GO:0000455">
    <property type="term" value="P:enzyme-directed rRNA pseudouridine synthesis"/>
    <property type="evidence" value="ECO:0007669"/>
    <property type="project" value="UniProtKB-ARBA"/>
</dbReference>
<protein>
    <recommendedName>
        <fullName evidence="6">Pseudouridine synthase</fullName>
        <ecNumber evidence="6">5.4.99.-</ecNumber>
    </recommendedName>
</protein>
<keyword evidence="5" id="KW-0694">RNA-binding</keyword>
<dbReference type="Gene3D" id="3.30.2350.10">
    <property type="entry name" value="Pseudouridine synthase"/>
    <property type="match status" value="1"/>
</dbReference>
<dbReference type="eggNOG" id="COG0564">
    <property type="taxonomic scope" value="Bacteria"/>
</dbReference>
<dbReference type="Pfam" id="PF00849">
    <property type="entry name" value="PseudoU_synth_2"/>
    <property type="match status" value="1"/>
</dbReference>
<comment type="function">
    <text evidence="6">Responsible for synthesis of pseudouridine from uracil.</text>
</comment>
<feature type="active site" evidence="4">
    <location>
        <position position="141"/>
    </location>
</feature>
<dbReference type="InterPro" id="IPR006145">
    <property type="entry name" value="PsdUridine_synth_RsuA/RluA"/>
</dbReference>
<dbReference type="Pfam" id="PF01479">
    <property type="entry name" value="S4"/>
    <property type="match status" value="1"/>
</dbReference>
<dbReference type="EC" id="5.4.99.-" evidence="6"/>
<sequence>MHTPNKIELIYQGEKTRIDLVVAKHLNVSRKISRYLIEANSVKVDNKVVNKVNFLLREGQFISILNNYQEPQLKVEAQKVDFEIVYQDNDIIVINKPKNLVVHPGNGNWDKTLVNGLLHEFATNLSDVNGEIRPGIVHRLDKDTSGLLLVAKNNQAHKYLAKQLENHEIERKYIAIVVGKIPHTKMRINLPIGRDNQNRTKKVVSSFNSKNAITNVELINTFVYKNEHFSIVKCILETGRTHQIRVHLSHIGYPIYGDPVYGKKIDDLGQRLHAYEITFKHLDGRLMNFKTEMPDEFKFPNIKIDI</sequence>
<dbReference type="InterPro" id="IPR036986">
    <property type="entry name" value="S4_RNA-bd_sf"/>
</dbReference>
<gene>
    <name evidence="8" type="primary">rluD</name>
    <name evidence="8" type="ordered locus">MCJ_004600</name>
</gene>
<evidence type="ECO:0000313" key="8">
    <source>
        <dbReference type="EMBL" id="CAT05162.1"/>
    </source>
</evidence>
<evidence type="ECO:0000256" key="4">
    <source>
        <dbReference type="PIRSR" id="PIRSR606225-1"/>
    </source>
</evidence>
<dbReference type="EMBL" id="FM864216">
    <property type="protein sequence ID" value="CAT05162.1"/>
    <property type="molecule type" value="Genomic_DNA"/>
</dbReference>
<reference evidence="9" key="1">
    <citation type="journal article" date="2009" name="BMC Bioinformatics">
        <title>The Mycoplasma conjunctivae genome sequencing, annotation and analysis.</title>
        <authorList>
            <person name="Calderon-Copete S.P."/>
            <person name="Wigger G."/>
            <person name="Wunderlin C."/>
            <person name="Schmidheini T."/>
            <person name="Frey J."/>
            <person name="Quail M.A."/>
            <person name="Falquet L."/>
        </authorList>
    </citation>
    <scope>NUCLEOTIDE SEQUENCE [LARGE SCALE GENOMIC DNA]</scope>
    <source>
        <strain evidence="9">ATCC 25834 / NCTC 10147 / HRC/581</strain>
    </source>
</reference>
<evidence type="ECO:0000256" key="3">
    <source>
        <dbReference type="ARBA" id="ARBA00023235"/>
    </source>
</evidence>
<keyword evidence="9" id="KW-1185">Reference proteome</keyword>
<dbReference type="SMART" id="SM00363">
    <property type="entry name" value="S4"/>
    <property type="match status" value="1"/>
</dbReference>
<dbReference type="GO" id="GO:0003723">
    <property type="term" value="F:RNA binding"/>
    <property type="evidence" value="ECO:0007669"/>
    <property type="project" value="UniProtKB-KW"/>
</dbReference>
<proteinExistence type="inferred from homology"/>
<accession>C5J6Q2</accession>
<evidence type="ECO:0000256" key="1">
    <source>
        <dbReference type="ARBA" id="ARBA00000073"/>
    </source>
</evidence>
<dbReference type="PROSITE" id="PS01129">
    <property type="entry name" value="PSI_RLU"/>
    <property type="match status" value="1"/>
</dbReference>
<feature type="domain" description="RNA-binding S4" evidence="7">
    <location>
        <begin position="16"/>
        <end position="79"/>
    </location>
</feature>
<dbReference type="InterPro" id="IPR006224">
    <property type="entry name" value="PsdUridine_synth_RluA-like_CS"/>
</dbReference>
<dbReference type="HOGENOM" id="CLU_016902_4_1_14"/>
<dbReference type="PROSITE" id="PS50889">
    <property type="entry name" value="S4"/>
    <property type="match status" value="1"/>
</dbReference>
<evidence type="ECO:0000256" key="6">
    <source>
        <dbReference type="RuleBase" id="RU362028"/>
    </source>
</evidence>
<dbReference type="Gene3D" id="3.10.290.10">
    <property type="entry name" value="RNA-binding S4 domain"/>
    <property type="match status" value="1"/>
</dbReference>
<dbReference type="AlphaFoldDB" id="C5J6Q2"/>
<evidence type="ECO:0000256" key="5">
    <source>
        <dbReference type="PROSITE-ProRule" id="PRU00182"/>
    </source>
</evidence>
<dbReference type="SUPFAM" id="SSF55174">
    <property type="entry name" value="Alpha-L RNA-binding motif"/>
    <property type="match status" value="1"/>
</dbReference>
<dbReference type="InterPro" id="IPR020103">
    <property type="entry name" value="PsdUridine_synth_cat_dom_sf"/>
</dbReference>
<name>C5J6Q2_MESCH</name>
<dbReference type="KEGG" id="mco:MCJ_004600"/>
<organism evidence="8 9">
    <name type="scientific">Mesomycoplasma conjunctivae (strain ATCC 25834 / NCTC 10147 / HRC/581)</name>
    <name type="common">Mycoplasma conjunctivae</name>
    <dbReference type="NCBI Taxonomy" id="572263"/>
    <lineage>
        <taxon>Bacteria</taxon>
        <taxon>Bacillati</taxon>
        <taxon>Mycoplasmatota</taxon>
        <taxon>Mycoplasmoidales</taxon>
        <taxon>Metamycoplasmataceae</taxon>
        <taxon>Mesomycoplasma</taxon>
    </lineage>
</organism>
<dbReference type="InterPro" id="IPR006225">
    <property type="entry name" value="PsdUridine_synth_RluC/D"/>
</dbReference>